<sequence>MEPFTVEADAEQQSSNSEHGPSELAYEPGTRQGAPRYTIPARKLAAVEIPAVVQDVDRAVRAFGRVANLNHVLDPDNHSIPLFMNPDSPFCKPLMSHNAKSHNVVLKVTVPKRTGRKRKRGSEGPWQGDVDVVDSGEPPSSHGNVSSQARMDDPKLLKRKLQENVGNYEVEIAGIIEHSHRFRGLADFYWDMSSRSDFARRYIDQVLPGDEKASLANTFGAVEKMKEFKFKPGVDQGPNVDVIPPPVFTHMSMPFNYFYSQNPYVRTTEDGNAFNAYAAQQIGYFIAAEDPTPQGPQVPPDMTDPRTVEVIAELEVAFEERPLWTRRALMNRLGGKLRNWNELKKYLNYVAYQFKGGPWRDGVVPYGLDPRTDPKYRIYQTLMFKLLSKHRSTRHFQSWHSLRANQAGDVDTSQTHLFDGETYHTDGKVWQVCDITDPLLRKLLDNAAVRPTRDSNSGWYHGGMWAKVKAIMKTKLVAIQFKRHLTDRDFALTLRAGDETPVRSGGPSTYVVPLPNLYLTDKEITQLRGRLPSKKAKHKGYSVRFREPARDEDHTEEPSIADEGVAAENDNDWLQEMGSDNEEGSGSEDGSESENDSVAEDYSGFHIQHGMDEDEMTGSDKDD</sequence>
<dbReference type="Gene3D" id="3.30.200.160">
    <property type="entry name" value="TFIIIC, subcomplex tauA, subunit Sfc1, barrel domain"/>
    <property type="match status" value="1"/>
</dbReference>
<dbReference type="Pfam" id="PF09734">
    <property type="entry name" value="Tau95"/>
    <property type="match status" value="1"/>
</dbReference>
<dbReference type="InterPro" id="IPR019136">
    <property type="entry name" value="TF_IIIC_su-5_HTH"/>
</dbReference>
<organism evidence="8 9">
    <name type="scientific">Clonostachys chloroleuca</name>
    <dbReference type="NCBI Taxonomy" id="1926264"/>
    <lineage>
        <taxon>Eukaryota</taxon>
        <taxon>Fungi</taxon>
        <taxon>Dikarya</taxon>
        <taxon>Ascomycota</taxon>
        <taxon>Pezizomycotina</taxon>
        <taxon>Sordariomycetes</taxon>
        <taxon>Hypocreomycetidae</taxon>
        <taxon>Hypocreales</taxon>
        <taxon>Bionectriaceae</taxon>
        <taxon>Clonostachys</taxon>
    </lineage>
</organism>
<feature type="region of interest" description="Disordered" evidence="5">
    <location>
        <begin position="1"/>
        <end position="33"/>
    </location>
</feature>
<dbReference type="InterPro" id="IPR040454">
    <property type="entry name" value="TF_IIIC_Tfc1/Sfc1"/>
</dbReference>
<dbReference type="GO" id="GO:0006384">
    <property type="term" value="P:transcription initiation at RNA polymerase III promoter"/>
    <property type="evidence" value="ECO:0007669"/>
    <property type="project" value="InterPro"/>
</dbReference>
<dbReference type="GO" id="GO:0000127">
    <property type="term" value="C:transcription factor TFIIIC complex"/>
    <property type="evidence" value="ECO:0007669"/>
    <property type="project" value="InterPro"/>
</dbReference>
<feature type="compositionally biased region" description="Basic residues" evidence="5">
    <location>
        <begin position="531"/>
        <end position="541"/>
    </location>
</feature>
<dbReference type="PANTHER" id="PTHR13230">
    <property type="entry name" value="GENERAL TRANSCRIPTION FACTOR IIIC, POLYPEPTIDE 5"/>
    <property type="match status" value="1"/>
</dbReference>
<accession>A0AA35Q8Y3</accession>
<dbReference type="GO" id="GO:0005634">
    <property type="term" value="C:nucleus"/>
    <property type="evidence" value="ECO:0007669"/>
    <property type="project" value="UniProtKB-SubCell"/>
</dbReference>
<feature type="compositionally biased region" description="Basic and acidic residues" evidence="5">
    <location>
        <begin position="544"/>
        <end position="557"/>
    </location>
</feature>
<keyword evidence="4" id="KW-0539">Nucleus</keyword>
<dbReference type="GO" id="GO:0001002">
    <property type="term" value="F:RNA polymerase III type 1 promoter sequence-specific DNA binding"/>
    <property type="evidence" value="ECO:0007669"/>
    <property type="project" value="TreeGrafter"/>
</dbReference>
<feature type="domain" description="Transcription factor IIIC subunit 5 HTH" evidence="6">
    <location>
        <begin position="242"/>
        <end position="385"/>
    </location>
</feature>
<dbReference type="InterPro" id="IPR041499">
    <property type="entry name" value="Tfc1/Sfc1_N"/>
</dbReference>
<dbReference type="AlphaFoldDB" id="A0AA35Q8Y3"/>
<comment type="caution">
    <text evidence="8">The sequence shown here is derived from an EMBL/GenBank/DDBJ whole genome shotgun (WGS) entry which is preliminary data.</text>
</comment>
<comment type="subcellular location">
    <subcellularLocation>
        <location evidence="1">Nucleus</location>
    </subcellularLocation>
</comment>
<dbReference type="PANTHER" id="PTHR13230:SF5">
    <property type="entry name" value="GENERAL TRANSCRIPTION FACTOR 3C POLYPEPTIDE 5"/>
    <property type="match status" value="1"/>
</dbReference>
<feature type="region of interest" description="Disordered" evidence="5">
    <location>
        <begin position="111"/>
        <end position="153"/>
    </location>
</feature>
<feature type="compositionally biased region" description="Acidic residues" evidence="5">
    <location>
        <begin position="569"/>
        <end position="599"/>
    </location>
</feature>
<evidence type="ECO:0000259" key="6">
    <source>
        <dbReference type="Pfam" id="PF09734"/>
    </source>
</evidence>
<dbReference type="InterPro" id="IPR042536">
    <property type="entry name" value="TFIIIC_tauA_Sfc1"/>
</dbReference>
<name>A0AA35Q8Y3_9HYPO</name>
<evidence type="ECO:0000256" key="5">
    <source>
        <dbReference type="SAM" id="MobiDB-lite"/>
    </source>
</evidence>
<evidence type="ECO:0000256" key="4">
    <source>
        <dbReference type="ARBA" id="ARBA00023242"/>
    </source>
</evidence>
<proteinExistence type="predicted"/>
<dbReference type="Proteomes" id="UP001160390">
    <property type="component" value="Unassembled WGS sequence"/>
</dbReference>
<evidence type="ECO:0000256" key="3">
    <source>
        <dbReference type="ARBA" id="ARBA00023163"/>
    </source>
</evidence>
<evidence type="ECO:0000256" key="1">
    <source>
        <dbReference type="ARBA" id="ARBA00004123"/>
    </source>
</evidence>
<keyword evidence="9" id="KW-1185">Reference proteome</keyword>
<keyword evidence="3" id="KW-0804">Transcription</keyword>
<feature type="domain" description="Transcription factor IIIC subunit Tfc1/Sfc1 triple barrel" evidence="7">
    <location>
        <begin position="46"/>
        <end position="190"/>
    </location>
</feature>
<keyword evidence="2" id="KW-0238">DNA-binding</keyword>
<evidence type="ECO:0008006" key="10">
    <source>
        <dbReference type="Google" id="ProtNLM"/>
    </source>
</evidence>
<evidence type="ECO:0000259" key="7">
    <source>
        <dbReference type="Pfam" id="PF17682"/>
    </source>
</evidence>
<reference evidence="8" key="1">
    <citation type="submission" date="2023-01" db="EMBL/GenBank/DDBJ databases">
        <authorList>
            <person name="Piombo E."/>
        </authorList>
    </citation>
    <scope>NUCLEOTIDE SEQUENCE</scope>
</reference>
<dbReference type="EMBL" id="CABFNP030001284">
    <property type="protein sequence ID" value="CAI6096812.1"/>
    <property type="molecule type" value="Genomic_DNA"/>
</dbReference>
<gene>
    <name evidence="8" type="ORF">CCHLO57077_00003300</name>
</gene>
<evidence type="ECO:0000256" key="2">
    <source>
        <dbReference type="ARBA" id="ARBA00023125"/>
    </source>
</evidence>
<protein>
    <recommendedName>
        <fullName evidence="10">Transcription factor tau subunit sfc1</fullName>
    </recommendedName>
</protein>
<evidence type="ECO:0000313" key="8">
    <source>
        <dbReference type="EMBL" id="CAI6096812.1"/>
    </source>
</evidence>
<dbReference type="GO" id="GO:0001003">
    <property type="term" value="F:RNA polymerase III type 2 promoter sequence-specific DNA binding"/>
    <property type="evidence" value="ECO:0007669"/>
    <property type="project" value="TreeGrafter"/>
</dbReference>
<feature type="region of interest" description="Disordered" evidence="5">
    <location>
        <begin position="531"/>
        <end position="623"/>
    </location>
</feature>
<evidence type="ECO:0000313" key="9">
    <source>
        <dbReference type="Proteomes" id="UP001160390"/>
    </source>
</evidence>
<dbReference type="Pfam" id="PF17682">
    <property type="entry name" value="Tau95_N"/>
    <property type="match status" value="1"/>
</dbReference>